<protein>
    <submittedName>
        <fullName evidence="1">DUF4192 family protein</fullName>
    </submittedName>
</protein>
<dbReference type="InterPro" id="IPR025447">
    <property type="entry name" value="DUF4192"/>
</dbReference>
<dbReference type="AlphaFoldDB" id="A0A3M9M520"/>
<comment type="caution">
    <text evidence="1">The sequence shown here is derived from an EMBL/GenBank/DDBJ whole genome shotgun (WGS) entry which is preliminary data.</text>
</comment>
<accession>A0A3M9M520</accession>
<sequence>MNPTLHGIGDVVAYVPYSLGYVPDGLVLVGMCDCRVGVIARLDRPPPTEAADAARCIAEKVSRSSPDDVIVLCYDDFGPVGRLFCGELRARLRVCGADVSHLVDIRSGACWRAEQCGCGNCPREWAPVPPAAGVAPVAERVLRGVAPVAHRSDLEHRFELRHPEVAAAVEACIGSSPGLGEGTAFVLPRVLLDTVAVHTLPVTVLAGATVAVSSVQVRDEILSWLMPDFMSGELGPVSGPVDPHHLGLPPVRLRELEPFTDPVELVTGRLEEWIGCIPTARSVPVLVLLAGISWTVGSGVIASMALDHALRLEPGYRLARLMATAVAAGLRPVRPEGRPA</sequence>
<reference evidence="1 2" key="1">
    <citation type="submission" date="2018-11" db="EMBL/GenBank/DDBJ databases">
        <title>Draft genome of Simplicispira Flexivirga sp. BO-16.</title>
        <authorList>
            <person name="Im W.T."/>
        </authorList>
    </citation>
    <scope>NUCLEOTIDE SEQUENCE [LARGE SCALE GENOMIC DNA]</scope>
    <source>
        <strain evidence="1 2">BO-16</strain>
    </source>
</reference>
<name>A0A3M9M520_9MICO</name>
<evidence type="ECO:0000313" key="2">
    <source>
        <dbReference type="Proteomes" id="UP000271678"/>
    </source>
</evidence>
<gene>
    <name evidence="1" type="ORF">EFY87_15015</name>
</gene>
<dbReference type="RefSeq" id="WP_123272301.1">
    <property type="nucleotide sequence ID" value="NZ_RJJQ01000017.1"/>
</dbReference>
<keyword evidence="2" id="KW-1185">Reference proteome</keyword>
<dbReference type="EMBL" id="RJJQ01000017">
    <property type="protein sequence ID" value="RNI20265.1"/>
    <property type="molecule type" value="Genomic_DNA"/>
</dbReference>
<dbReference type="Proteomes" id="UP000271678">
    <property type="component" value="Unassembled WGS sequence"/>
</dbReference>
<dbReference type="OrthoDB" id="4954868at2"/>
<proteinExistence type="predicted"/>
<organism evidence="1 2">
    <name type="scientific">Flexivirga caeni</name>
    <dbReference type="NCBI Taxonomy" id="2294115"/>
    <lineage>
        <taxon>Bacteria</taxon>
        <taxon>Bacillati</taxon>
        <taxon>Actinomycetota</taxon>
        <taxon>Actinomycetes</taxon>
        <taxon>Micrococcales</taxon>
        <taxon>Dermacoccaceae</taxon>
        <taxon>Flexivirga</taxon>
    </lineage>
</organism>
<dbReference type="Pfam" id="PF13830">
    <property type="entry name" value="DUF4192"/>
    <property type="match status" value="2"/>
</dbReference>
<evidence type="ECO:0000313" key="1">
    <source>
        <dbReference type="EMBL" id="RNI20265.1"/>
    </source>
</evidence>